<keyword evidence="2" id="KW-1185">Reference proteome</keyword>
<feature type="non-terminal residue" evidence="1">
    <location>
        <position position="267"/>
    </location>
</feature>
<dbReference type="EMBL" id="QZWG01000013">
    <property type="protein sequence ID" value="RZB70993.1"/>
    <property type="molecule type" value="Genomic_DNA"/>
</dbReference>
<dbReference type="Proteomes" id="UP000289340">
    <property type="component" value="Chromosome 13"/>
</dbReference>
<sequence length="267" mass="30678">MRHSWVAYYSLWRKFKPSYSWNLSFVDTLEKWCRICQKDIADPFQGEPVSRAVLVMIHSPQWYSLRIDQNVQLFFGKLVSVSAMFIAAGLEAIRFGLLCVSKVSGKATVIAAIGVRYTKKYADGGYTISGMQEIQGKYHLRPIADKIKNLSLEREVSLFDGYGATCEICHRRNLDVSFQLYQWPEALINELVKHIRNFIWSGDSKHMKLIMVSWMKICRPLSEGGPGLRSLKAINKASILSLTWKFIPSADHWAELMRARVLKYGFQ</sequence>
<evidence type="ECO:0000313" key="2">
    <source>
        <dbReference type="Proteomes" id="UP000289340"/>
    </source>
</evidence>
<reference evidence="1 2" key="1">
    <citation type="submission" date="2018-09" db="EMBL/GenBank/DDBJ databases">
        <title>A high-quality reference genome of wild soybean provides a powerful tool to mine soybean genomes.</title>
        <authorList>
            <person name="Xie M."/>
            <person name="Chung C.Y.L."/>
            <person name="Li M.-W."/>
            <person name="Wong F.-L."/>
            <person name="Chan T.-F."/>
            <person name="Lam H.-M."/>
        </authorList>
    </citation>
    <scope>NUCLEOTIDE SEQUENCE [LARGE SCALE GENOMIC DNA]</scope>
    <source>
        <strain evidence="2">cv. W05</strain>
        <tissue evidence="1">Hypocotyl of etiolated seedlings</tissue>
    </source>
</reference>
<comment type="caution">
    <text evidence="1">The sequence shown here is derived from an EMBL/GenBank/DDBJ whole genome shotgun (WGS) entry which is preliminary data.</text>
</comment>
<gene>
    <name evidence="1" type="ORF">D0Y65_035786</name>
</gene>
<name>A0A445HBJ8_GLYSO</name>
<proteinExistence type="predicted"/>
<organism evidence="1 2">
    <name type="scientific">Glycine soja</name>
    <name type="common">Wild soybean</name>
    <dbReference type="NCBI Taxonomy" id="3848"/>
    <lineage>
        <taxon>Eukaryota</taxon>
        <taxon>Viridiplantae</taxon>
        <taxon>Streptophyta</taxon>
        <taxon>Embryophyta</taxon>
        <taxon>Tracheophyta</taxon>
        <taxon>Spermatophyta</taxon>
        <taxon>Magnoliopsida</taxon>
        <taxon>eudicotyledons</taxon>
        <taxon>Gunneridae</taxon>
        <taxon>Pentapetalae</taxon>
        <taxon>rosids</taxon>
        <taxon>fabids</taxon>
        <taxon>Fabales</taxon>
        <taxon>Fabaceae</taxon>
        <taxon>Papilionoideae</taxon>
        <taxon>50 kb inversion clade</taxon>
        <taxon>NPAAA clade</taxon>
        <taxon>indigoferoid/millettioid clade</taxon>
        <taxon>Phaseoleae</taxon>
        <taxon>Glycine</taxon>
        <taxon>Glycine subgen. Soja</taxon>
    </lineage>
</organism>
<protein>
    <submittedName>
        <fullName evidence="1">Uncharacterized protein</fullName>
    </submittedName>
</protein>
<dbReference type="AlphaFoldDB" id="A0A445HBJ8"/>
<accession>A0A445HBJ8</accession>
<evidence type="ECO:0000313" key="1">
    <source>
        <dbReference type="EMBL" id="RZB70993.1"/>
    </source>
</evidence>